<dbReference type="AlphaFoldDB" id="E9AK54"/>
<gene>
    <name evidence="4" type="ORF">LMXM_04_0710</name>
</gene>
<feature type="compositionally biased region" description="Acidic residues" evidence="2">
    <location>
        <begin position="366"/>
        <end position="380"/>
    </location>
</feature>
<keyword evidence="5" id="KW-1185">Reference proteome</keyword>
<dbReference type="Pfam" id="PF05932">
    <property type="entry name" value="CesT"/>
    <property type="match status" value="1"/>
</dbReference>
<feature type="compositionally biased region" description="Low complexity" evidence="2">
    <location>
        <begin position="618"/>
        <end position="644"/>
    </location>
</feature>
<evidence type="ECO:0000313" key="5">
    <source>
        <dbReference type="Proteomes" id="UP000007259"/>
    </source>
</evidence>
<dbReference type="InterPro" id="IPR029071">
    <property type="entry name" value="Ubiquitin-like_domsf"/>
</dbReference>
<feature type="coiled-coil region" evidence="1">
    <location>
        <begin position="182"/>
        <end position="309"/>
    </location>
</feature>
<dbReference type="RefSeq" id="XP_003871839.1">
    <property type="nucleotide sequence ID" value="XM_003871790.1"/>
</dbReference>
<dbReference type="Gene3D" id="2.30.42.10">
    <property type="match status" value="1"/>
</dbReference>
<dbReference type="GO" id="GO:0030254">
    <property type="term" value="P:protein secretion by the type III secretion system"/>
    <property type="evidence" value="ECO:0007669"/>
    <property type="project" value="InterPro"/>
</dbReference>
<sequence>MSTVNAFPAAPPQPREHLNIIYSDEGKRYKLSLRTPIGRLTIGKVKQCLAAASSCPIPLQDMVLHLNGVPLSNDKDLCSSLGIGNGATLSVEPRHPPRKSNGGESDGDGDAWQRHSPRRRGARDAQSPVGAAAAGATAPSSPSSPLPMSRQRRLLELQTLQQQDAMLHNDNVVRDDVLRHTMHRVEEEIDQANLRRRQLQRQRESAEEELQRMSEKEAEAARERERLALLRAQEAARATERAAQLMERREQLRADQEAARAVAMLKLENEKKKALLAQQQAFFDAERERAQLEQEHFEATAKTRELELRAREIDIEHLRLARIREARALDMDRRLAVKQRLHYYAQLGVEAPRALQREAAALFLTEEGETDDDAEGEEPVGDGCRRWPSAQRHRPNSKMSVTGFKGHTGKAVASSLDTDNNDLVCSRGPSSSPLSHAGQGVAAVAIMPDGGFYDARENAEENLRRLGDDLGLRDRLQFDDSNTCVISIDGEYTLLVMYDAATERLYLYSTLLASLPPVVQATAEGRLKLYEFLLEASLLGREMCGGGVGASLRNDFVLMSASLYMPTSQPWSLRTLAPQFLHCLRHWRAKLTEFLQTLEAQEGHAQSGGTGAGPATPPAAARQPPQHHVYTSSASSLSPSMTRSAPRADSAATSVASPQPKSCATSPSPLQAFNTAALAATPLAAPHTSSSNGTAKRVLPVLGLEVTGTVLVNGVPTHYQDGVLVVNAAGPSVLAGVQPNDFIEELNGARIHNVGDFRRVIEEQLTPGMLVPVRINRGGVAMVVTVRVEAGRSL</sequence>
<evidence type="ECO:0000256" key="2">
    <source>
        <dbReference type="SAM" id="MobiDB-lite"/>
    </source>
</evidence>
<dbReference type="KEGG" id="lmi:LMXM_04_0710"/>
<organism evidence="4 5">
    <name type="scientific">Leishmania mexicana (strain MHOM/GT/2001/U1103)</name>
    <dbReference type="NCBI Taxonomy" id="929439"/>
    <lineage>
        <taxon>Eukaryota</taxon>
        <taxon>Discoba</taxon>
        <taxon>Euglenozoa</taxon>
        <taxon>Kinetoplastea</taxon>
        <taxon>Metakinetoplastina</taxon>
        <taxon>Trypanosomatida</taxon>
        <taxon>Trypanosomatidae</taxon>
        <taxon>Leishmaniinae</taxon>
        <taxon>Leishmania</taxon>
    </lineage>
</organism>
<dbReference type="EMBL" id="FR799557">
    <property type="protein sequence ID" value="CBZ23304.1"/>
    <property type="molecule type" value="Genomic_DNA"/>
</dbReference>
<dbReference type="CDD" id="cd16364">
    <property type="entry name" value="T3SC_I-like"/>
    <property type="match status" value="1"/>
</dbReference>
<feature type="region of interest" description="Disordered" evidence="2">
    <location>
        <begin position="602"/>
        <end position="668"/>
    </location>
</feature>
<dbReference type="PhylomeDB" id="E9AK54"/>
<reference evidence="4 5" key="1">
    <citation type="journal article" date="2011" name="Genome Res.">
        <title>Chromosome and gene copy number variation allow major structural change between species and strains of Leishmania.</title>
        <authorList>
            <person name="Rogers M.B."/>
            <person name="Hilley J.D."/>
            <person name="Dickens N.J."/>
            <person name="Wilkes J."/>
            <person name="Bates P.A."/>
            <person name="Depledge D.P."/>
            <person name="Harris D."/>
            <person name="Her Y."/>
            <person name="Herzyk P."/>
            <person name="Imamura H."/>
            <person name="Otto T.D."/>
            <person name="Sanders M."/>
            <person name="Seeger K."/>
            <person name="Dujardin J.C."/>
            <person name="Berriman M."/>
            <person name="Smith D.F."/>
            <person name="Hertz-Fowler C."/>
            <person name="Mottram J.C."/>
        </authorList>
    </citation>
    <scope>NUCLEOTIDE SEQUENCE [LARGE SCALE GENOMIC DNA]</scope>
    <source>
        <strain evidence="4 5">MHOM/GT/2001/U1103</strain>
    </source>
</reference>
<feature type="domain" description="PDZ" evidence="3">
    <location>
        <begin position="722"/>
        <end position="787"/>
    </location>
</feature>
<feature type="region of interest" description="Disordered" evidence="2">
    <location>
        <begin position="86"/>
        <end position="149"/>
    </location>
</feature>
<proteinExistence type="predicted"/>
<evidence type="ECO:0000259" key="3">
    <source>
        <dbReference type="Pfam" id="PF13180"/>
    </source>
</evidence>
<dbReference type="InterPro" id="IPR010261">
    <property type="entry name" value="Tir_chaperone"/>
</dbReference>
<evidence type="ECO:0000256" key="1">
    <source>
        <dbReference type="SAM" id="Coils"/>
    </source>
</evidence>
<keyword evidence="1" id="KW-0175">Coiled coil</keyword>
<protein>
    <recommendedName>
        <fullName evidence="3">PDZ domain-containing protein</fullName>
    </recommendedName>
</protein>
<feature type="region of interest" description="Disordered" evidence="2">
    <location>
        <begin position="365"/>
        <end position="405"/>
    </location>
</feature>
<dbReference type="InterPro" id="IPR036034">
    <property type="entry name" value="PDZ_sf"/>
</dbReference>
<dbReference type="Gene3D" id="3.30.1460.10">
    <property type="match status" value="1"/>
</dbReference>
<name>E9AK54_LEIMU</name>
<dbReference type="Proteomes" id="UP000007259">
    <property type="component" value="Chromosome 4"/>
</dbReference>
<dbReference type="OrthoDB" id="273728at2759"/>
<dbReference type="Pfam" id="PF13180">
    <property type="entry name" value="PDZ_2"/>
    <property type="match status" value="1"/>
</dbReference>
<dbReference type="SUPFAM" id="SSF54236">
    <property type="entry name" value="Ubiquitin-like"/>
    <property type="match status" value="1"/>
</dbReference>
<evidence type="ECO:0000313" key="4">
    <source>
        <dbReference type="EMBL" id="CBZ23304.1"/>
    </source>
</evidence>
<dbReference type="SUPFAM" id="SSF69635">
    <property type="entry name" value="Type III secretory system chaperone-like"/>
    <property type="match status" value="1"/>
</dbReference>
<feature type="compositionally biased region" description="Low complexity" evidence="2">
    <location>
        <begin position="125"/>
        <end position="147"/>
    </location>
</feature>
<dbReference type="GeneID" id="13452904"/>
<dbReference type="InterPro" id="IPR001478">
    <property type="entry name" value="PDZ"/>
</dbReference>
<dbReference type="VEuPathDB" id="TriTrypDB:LmxM.04.0710"/>
<feature type="compositionally biased region" description="Polar residues" evidence="2">
    <location>
        <begin position="651"/>
        <end position="668"/>
    </location>
</feature>
<accession>E9AK54</accession>
<dbReference type="SUPFAM" id="SSF50156">
    <property type="entry name" value="PDZ domain-like"/>
    <property type="match status" value="1"/>
</dbReference>
<dbReference type="OMA" id="MPTSQPW"/>